<dbReference type="InterPro" id="IPR006195">
    <property type="entry name" value="aa-tRNA-synth_II"/>
</dbReference>
<keyword evidence="11 13" id="KW-0030">Aminoacyl-tRNA synthetase</keyword>
<sequence length="377" mass="41057">MSAEADKLKTDILAAIAAAEDAAALEAVRVGALGKKGTVSALLKTLGGMSAEERQTNGPLFNALRDAVSEAIAEKKTTIDAAALNARLAEETLDMTLPVATDPQFEGRIHPVSQVMEEIAAIFADMGFDVAEGPDIESGFYNFTALNIPEAHPARQMHDTFYLNAEEDGEALLLRTHTSPVQVRTMQNGQADNSGPPFRFIAPGRTYRCDSDQTHTPMFHQVEGLVVDETTHMGHLKYTLEAFLAAFFEVSDISIRFRPSYFPFTEPSMEIDMPCRRDGDRLIVGEGDDWMEIGGSGMVNPHVLRHACIDADKYQGFAFGMGIDRLAMLKYGAPDLRAFFEADLRWLKHYGFLPIDVPGLAGGLSNKSLAGKPGTGQ</sequence>
<keyword evidence="8 13" id="KW-0067">ATP-binding</keyword>
<dbReference type="HAMAP" id="MF_00281">
    <property type="entry name" value="Phe_tRNA_synth_alpha1"/>
    <property type="match status" value="1"/>
</dbReference>
<keyword evidence="10 13" id="KW-0648">Protein biosynthesis</keyword>
<keyword evidence="9 13" id="KW-0460">Magnesium</keyword>
<dbReference type="InterPro" id="IPR002319">
    <property type="entry name" value="Phenylalanyl-tRNA_Synthase"/>
</dbReference>
<evidence type="ECO:0000256" key="6">
    <source>
        <dbReference type="ARBA" id="ARBA00022723"/>
    </source>
</evidence>
<dbReference type="PANTHER" id="PTHR11538">
    <property type="entry name" value="PHENYLALANYL-TRNA SYNTHETASE"/>
    <property type="match status" value="1"/>
</dbReference>
<keyword evidence="6 13" id="KW-0479">Metal-binding</keyword>
<dbReference type="SUPFAM" id="SSF55681">
    <property type="entry name" value="Class II aaRS and biotin synthetases"/>
    <property type="match status" value="1"/>
</dbReference>
<dbReference type="GO" id="GO:0006432">
    <property type="term" value="P:phenylalanyl-tRNA aminoacylation"/>
    <property type="evidence" value="ECO:0007669"/>
    <property type="project" value="UniProtKB-UniRule"/>
</dbReference>
<evidence type="ECO:0000256" key="4">
    <source>
        <dbReference type="ARBA" id="ARBA00022490"/>
    </source>
</evidence>
<comment type="subunit">
    <text evidence="3 13">Tetramer of two alpha and two beta subunits.</text>
</comment>
<comment type="caution">
    <text evidence="15">The sequence shown here is derived from an EMBL/GenBank/DDBJ whole genome shotgun (WGS) entry which is preliminary data.</text>
</comment>
<evidence type="ECO:0000256" key="11">
    <source>
        <dbReference type="ARBA" id="ARBA00023146"/>
    </source>
</evidence>
<evidence type="ECO:0000256" key="1">
    <source>
        <dbReference type="ARBA" id="ARBA00004496"/>
    </source>
</evidence>
<evidence type="ECO:0000256" key="10">
    <source>
        <dbReference type="ARBA" id="ARBA00022917"/>
    </source>
</evidence>
<organism evidence="15 16">
    <name type="scientific">PS1 clade bacterium</name>
    <dbReference type="NCBI Taxonomy" id="2175152"/>
    <lineage>
        <taxon>Bacteria</taxon>
        <taxon>Pseudomonadati</taxon>
        <taxon>Pseudomonadota</taxon>
        <taxon>Alphaproteobacteria</taxon>
        <taxon>PS1 clade</taxon>
    </lineage>
</organism>
<dbReference type="PROSITE" id="PS50862">
    <property type="entry name" value="AA_TRNA_LIGASE_II"/>
    <property type="match status" value="1"/>
</dbReference>
<comment type="similarity">
    <text evidence="2 13">Belongs to the class-II aminoacyl-tRNA synthetase family. Phe-tRNA synthetase alpha subunit type 1 subfamily.</text>
</comment>
<evidence type="ECO:0000256" key="9">
    <source>
        <dbReference type="ARBA" id="ARBA00022842"/>
    </source>
</evidence>
<feature type="domain" description="Aminoacyl-transfer RNA synthetases class-II family profile" evidence="14">
    <location>
        <begin position="113"/>
        <end position="354"/>
    </location>
</feature>
<dbReference type="EMBL" id="JADHOK010000020">
    <property type="protein sequence ID" value="MBL6761576.1"/>
    <property type="molecule type" value="Genomic_DNA"/>
</dbReference>
<dbReference type="CDD" id="cd00496">
    <property type="entry name" value="PheRS_alpha_core"/>
    <property type="match status" value="1"/>
</dbReference>
<accession>A0A937L2P8</accession>
<evidence type="ECO:0000256" key="2">
    <source>
        <dbReference type="ARBA" id="ARBA00010207"/>
    </source>
</evidence>
<evidence type="ECO:0000259" key="14">
    <source>
        <dbReference type="PROSITE" id="PS50862"/>
    </source>
</evidence>
<dbReference type="Proteomes" id="UP000785783">
    <property type="component" value="Unassembled WGS sequence"/>
</dbReference>
<dbReference type="GO" id="GO:0005737">
    <property type="term" value="C:cytoplasm"/>
    <property type="evidence" value="ECO:0007669"/>
    <property type="project" value="UniProtKB-SubCell"/>
</dbReference>
<evidence type="ECO:0000256" key="12">
    <source>
        <dbReference type="ARBA" id="ARBA00049255"/>
    </source>
</evidence>
<dbReference type="InterPro" id="IPR004529">
    <property type="entry name" value="Phe-tRNA-synth_IIc_asu"/>
</dbReference>
<dbReference type="InterPro" id="IPR004188">
    <property type="entry name" value="Phe-tRNA_ligase_II_N"/>
</dbReference>
<dbReference type="Pfam" id="PF02912">
    <property type="entry name" value="Phe_tRNA-synt_N"/>
    <property type="match status" value="1"/>
</dbReference>
<dbReference type="SUPFAM" id="SSF46589">
    <property type="entry name" value="tRNA-binding arm"/>
    <property type="match status" value="1"/>
</dbReference>
<evidence type="ECO:0000256" key="7">
    <source>
        <dbReference type="ARBA" id="ARBA00022741"/>
    </source>
</evidence>
<name>A0A937L2P8_9PROT</name>
<evidence type="ECO:0000256" key="8">
    <source>
        <dbReference type="ARBA" id="ARBA00022840"/>
    </source>
</evidence>
<evidence type="ECO:0000256" key="3">
    <source>
        <dbReference type="ARBA" id="ARBA00011209"/>
    </source>
</evidence>
<dbReference type="InterPro" id="IPR010978">
    <property type="entry name" value="tRNA-bd_arm"/>
</dbReference>
<evidence type="ECO:0000313" key="15">
    <source>
        <dbReference type="EMBL" id="MBL6761576.1"/>
    </source>
</evidence>
<dbReference type="EC" id="6.1.1.20" evidence="13"/>
<comment type="cofactor">
    <cofactor evidence="13">
        <name>Mg(2+)</name>
        <dbReference type="ChEBI" id="CHEBI:18420"/>
    </cofactor>
    <text evidence="13">Binds 2 magnesium ions per tetramer.</text>
</comment>
<evidence type="ECO:0000256" key="5">
    <source>
        <dbReference type="ARBA" id="ARBA00022598"/>
    </source>
</evidence>
<reference evidence="15" key="1">
    <citation type="submission" date="2020-10" db="EMBL/GenBank/DDBJ databases">
        <title>Microbiome of the Black Sea water column analyzed by genome centric metagenomics.</title>
        <authorList>
            <person name="Cabello-Yeves P.J."/>
            <person name="Callieri C."/>
            <person name="Picazo A."/>
            <person name="Mehrshad M."/>
            <person name="Haro-Moreno J.M."/>
            <person name="Roda-Garcia J."/>
            <person name="Dzembekova N."/>
            <person name="Slabakova V."/>
            <person name="Slabakova N."/>
            <person name="Moncheva S."/>
            <person name="Rodriguez-Valera F."/>
        </authorList>
    </citation>
    <scope>NUCLEOTIDE SEQUENCE</scope>
    <source>
        <strain evidence="15">BS307-5m-G5</strain>
    </source>
</reference>
<dbReference type="GO" id="GO:0000287">
    <property type="term" value="F:magnesium ion binding"/>
    <property type="evidence" value="ECO:0007669"/>
    <property type="project" value="UniProtKB-UniRule"/>
</dbReference>
<dbReference type="GO" id="GO:0000049">
    <property type="term" value="F:tRNA binding"/>
    <property type="evidence" value="ECO:0007669"/>
    <property type="project" value="InterPro"/>
</dbReference>
<dbReference type="Gene3D" id="3.30.930.10">
    <property type="entry name" value="Bira Bifunctional Protein, Domain 2"/>
    <property type="match status" value="1"/>
</dbReference>
<gene>
    <name evidence="13 15" type="primary">pheS</name>
    <name evidence="15" type="ORF">ISQ19_02650</name>
</gene>
<dbReference type="PANTHER" id="PTHR11538:SF41">
    <property type="entry name" value="PHENYLALANINE--TRNA LIGASE, MITOCHONDRIAL"/>
    <property type="match status" value="1"/>
</dbReference>
<protein>
    <recommendedName>
        <fullName evidence="13">Phenylalanine--tRNA ligase alpha subunit</fullName>
        <ecNumber evidence="13">6.1.1.20</ecNumber>
    </recommendedName>
    <alternativeName>
        <fullName evidence="13">Phenylalanyl-tRNA synthetase alpha subunit</fullName>
        <shortName evidence="13">PheRS</shortName>
    </alternativeName>
</protein>
<keyword evidence="5 13" id="KW-0436">Ligase</keyword>
<evidence type="ECO:0000256" key="13">
    <source>
        <dbReference type="HAMAP-Rule" id="MF_00281"/>
    </source>
</evidence>
<dbReference type="Pfam" id="PF01409">
    <property type="entry name" value="tRNA-synt_2d"/>
    <property type="match status" value="1"/>
</dbReference>
<proteinExistence type="inferred from homology"/>
<dbReference type="AlphaFoldDB" id="A0A937L2P8"/>
<dbReference type="InterPro" id="IPR022911">
    <property type="entry name" value="Phe_tRNA_ligase_alpha1_bac"/>
</dbReference>
<comment type="catalytic activity">
    <reaction evidence="12 13">
        <text>tRNA(Phe) + L-phenylalanine + ATP = L-phenylalanyl-tRNA(Phe) + AMP + diphosphate + H(+)</text>
        <dbReference type="Rhea" id="RHEA:19413"/>
        <dbReference type="Rhea" id="RHEA-COMP:9668"/>
        <dbReference type="Rhea" id="RHEA-COMP:9699"/>
        <dbReference type="ChEBI" id="CHEBI:15378"/>
        <dbReference type="ChEBI" id="CHEBI:30616"/>
        <dbReference type="ChEBI" id="CHEBI:33019"/>
        <dbReference type="ChEBI" id="CHEBI:58095"/>
        <dbReference type="ChEBI" id="CHEBI:78442"/>
        <dbReference type="ChEBI" id="CHEBI:78531"/>
        <dbReference type="ChEBI" id="CHEBI:456215"/>
        <dbReference type="EC" id="6.1.1.20"/>
    </reaction>
</comment>
<comment type="subcellular location">
    <subcellularLocation>
        <location evidence="1 13">Cytoplasm</location>
    </subcellularLocation>
</comment>
<evidence type="ECO:0000313" key="16">
    <source>
        <dbReference type="Proteomes" id="UP000785783"/>
    </source>
</evidence>
<dbReference type="NCBIfam" id="TIGR00468">
    <property type="entry name" value="pheS"/>
    <property type="match status" value="1"/>
</dbReference>
<keyword evidence="4 13" id="KW-0963">Cytoplasm</keyword>
<dbReference type="GO" id="GO:0005524">
    <property type="term" value="F:ATP binding"/>
    <property type="evidence" value="ECO:0007669"/>
    <property type="project" value="UniProtKB-UniRule"/>
</dbReference>
<feature type="binding site" evidence="13">
    <location>
        <position position="266"/>
    </location>
    <ligand>
        <name>Mg(2+)</name>
        <dbReference type="ChEBI" id="CHEBI:18420"/>
        <note>shared with beta subunit</note>
    </ligand>
</feature>
<keyword evidence="7 13" id="KW-0547">Nucleotide-binding</keyword>
<dbReference type="InterPro" id="IPR045864">
    <property type="entry name" value="aa-tRNA-synth_II/BPL/LPL"/>
</dbReference>
<dbReference type="GO" id="GO:0004826">
    <property type="term" value="F:phenylalanine-tRNA ligase activity"/>
    <property type="evidence" value="ECO:0007669"/>
    <property type="project" value="UniProtKB-UniRule"/>
</dbReference>